<keyword evidence="2" id="KW-1185">Reference proteome</keyword>
<comment type="caution">
    <text evidence="1">The sequence shown here is derived from an EMBL/GenBank/DDBJ whole genome shotgun (WGS) entry which is preliminary data.</text>
</comment>
<organism evidence="1 2">
    <name type="scientific">Schistosoma mekongi</name>
    <name type="common">Parasitic worm</name>
    <dbReference type="NCBI Taxonomy" id="38744"/>
    <lineage>
        <taxon>Eukaryota</taxon>
        <taxon>Metazoa</taxon>
        <taxon>Spiralia</taxon>
        <taxon>Lophotrochozoa</taxon>
        <taxon>Platyhelminthes</taxon>
        <taxon>Trematoda</taxon>
        <taxon>Digenea</taxon>
        <taxon>Strigeidida</taxon>
        <taxon>Schistosomatoidea</taxon>
        <taxon>Schistosomatidae</taxon>
        <taxon>Schistosoma</taxon>
    </lineage>
</organism>
<proteinExistence type="predicted"/>
<name>A0AAE2D3W4_SCHME</name>
<sequence>MKPQLSMETVESASIGRKLSIIGDDLDQELMNIAKRSIMNSCSQQQTVTDQIYIAMMNRSHEQESISGLHLINWLRWILCR</sequence>
<accession>A0AAE2D3W4</accession>
<reference evidence="1" key="1">
    <citation type="submission" date="2022-04" db="EMBL/GenBank/DDBJ databases">
        <authorList>
            <person name="Xu L."/>
            <person name="Lv Z."/>
        </authorList>
    </citation>
    <scope>NUCLEOTIDE SEQUENCE</scope>
    <source>
        <strain evidence="1">LV_2022a</strain>
    </source>
</reference>
<protein>
    <submittedName>
        <fullName evidence="1">Uncharacterized protein</fullName>
    </submittedName>
</protein>
<dbReference type="EMBL" id="JALJAT010000004">
    <property type="protein sequence ID" value="KAK4470244.1"/>
    <property type="molecule type" value="Genomic_DNA"/>
</dbReference>
<gene>
    <name evidence="1" type="ORF">MN116_005817</name>
</gene>
<dbReference type="AlphaFoldDB" id="A0AAE2D3W4"/>
<evidence type="ECO:0000313" key="1">
    <source>
        <dbReference type="EMBL" id="KAK4470244.1"/>
    </source>
</evidence>
<reference evidence="1" key="2">
    <citation type="journal article" date="2023" name="Infect Dis Poverty">
        <title>Chromosome-scale genome of the human blood fluke Schistosoma mekongi and its implications for public health.</title>
        <authorList>
            <person name="Zhou M."/>
            <person name="Xu L."/>
            <person name="Xu D."/>
            <person name="Chen W."/>
            <person name="Khan J."/>
            <person name="Hu Y."/>
            <person name="Huang H."/>
            <person name="Wei H."/>
            <person name="Zhang Y."/>
            <person name="Chusongsang P."/>
            <person name="Tanasarnprasert K."/>
            <person name="Hu X."/>
            <person name="Limpanont Y."/>
            <person name="Lv Z."/>
        </authorList>
    </citation>
    <scope>NUCLEOTIDE SEQUENCE</scope>
    <source>
        <strain evidence="1">LV_2022a</strain>
    </source>
</reference>
<evidence type="ECO:0000313" key="2">
    <source>
        <dbReference type="Proteomes" id="UP001292079"/>
    </source>
</evidence>
<dbReference type="Proteomes" id="UP001292079">
    <property type="component" value="Unassembled WGS sequence"/>
</dbReference>